<keyword evidence="1" id="KW-0812">Transmembrane</keyword>
<comment type="caution">
    <text evidence="2">The sequence shown here is derived from an EMBL/GenBank/DDBJ whole genome shotgun (WGS) entry which is preliminary data.</text>
</comment>
<dbReference type="EMBL" id="JBCIVJ010000006">
    <property type="protein sequence ID" value="MEN0579374.1"/>
    <property type="molecule type" value="Genomic_DNA"/>
</dbReference>
<gene>
    <name evidence="2" type="ORF">AAIG39_10170</name>
</gene>
<dbReference type="Proteomes" id="UP001411173">
    <property type="component" value="Unassembled WGS sequence"/>
</dbReference>
<evidence type="ECO:0000313" key="2">
    <source>
        <dbReference type="EMBL" id="MEN0579374.1"/>
    </source>
</evidence>
<name>A0ABU9V405_9ENTR</name>
<evidence type="ECO:0000313" key="3">
    <source>
        <dbReference type="Proteomes" id="UP001411173"/>
    </source>
</evidence>
<proteinExistence type="predicted"/>
<keyword evidence="3" id="KW-1185">Reference proteome</keyword>
<feature type="transmembrane region" description="Helical" evidence="1">
    <location>
        <begin position="12"/>
        <end position="33"/>
    </location>
</feature>
<dbReference type="RefSeq" id="WP_343193760.1">
    <property type="nucleotide sequence ID" value="NZ_JBCIVJ010000006.1"/>
</dbReference>
<sequence>MPDRVNWLEENIADALLNIAMLFMMLILVLFVLRQINANMRNQAELALVWNEVTTIHHTVQLLVLFNGLTGLANRRQFNELLAGNTPALQKFQLRYDVVTAISGLTEWLYSLRKLRCVARYSRSKTVDPKDFQSPDLRASAQNA</sequence>
<protein>
    <submittedName>
        <fullName evidence="2">Uncharacterized protein</fullName>
    </submittedName>
</protein>
<keyword evidence="1" id="KW-1133">Transmembrane helix</keyword>
<reference evidence="2 3" key="1">
    <citation type="submission" date="2024-02" db="EMBL/GenBank/DDBJ databases">
        <title>Whole genome of MDR Enterobacteriaceae from southern Thailand.</title>
        <authorList>
            <person name="Surachat K."/>
        </authorList>
    </citation>
    <scope>NUCLEOTIDE SEQUENCE [LARGE SCALE GENOMIC DNA]</scope>
    <source>
        <strain evidence="2 3">PSU_29</strain>
    </source>
</reference>
<organism evidence="2 3">
    <name type="scientific">Phytobacter palmae</name>
    <dbReference type="NCBI Taxonomy" id="1855371"/>
    <lineage>
        <taxon>Bacteria</taxon>
        <taxon>Pseudomonadati</taxon>
        <taxon>Pseudomonadota</taxon>
        <taxon>Gammaproteobacteria</taxon>
        <taxon>Enterobacterales</taxon>
        <taxon>Enterobacteriaceae</taxon>
        <taxon>Phytobacter</taxon>
    </lineage>
</organism>
<accession>A0ABU9V405</accession>
<keyword evidence="1" id="KW-0472">Membrane</keyword>
<evidence type="ECO:0000256" key="1">
    <source>
        <dbReference type="SAM" id="Phobius"/>
    </source>
</evidence>